<dbReference type="Pfam" id="PF10040">
    <property type="entry name" value="CRISPR_Cas6"/>
    <property type="match status" value="1"/>
</dbReference>
<evidence type="ECO:0000313" key="2">
    <source>
        <dbReference type="EMBL" id="ETR68348.1"/>
    </source>
</evidence>
<dbReference type="Proteomes" id="UP000189670">
    <property type="component" value="Unassembled WGS sequence"/>
</dbReference>
<evidence type="ECO:0000259" key="1">
    <source>
        <dbReference type="Pfam" id="PF10040"/>
    </source>
</evidence>
<dbReference type="InterPro" id="IPR019267">
    <property type="entry name" value="CRISPR-assoc_Cas6_C"/>
</dbReference>
<organism evidence="2 3">
    <name type="scientific">Candidatus Magnetoglobus multicellularis str. Araruama</name>
    <dbReference type="NCBI Taxonomy" id="890399"/>
    <lineage>
        <taxon>Bacteria</taxon>
        <taxon>Pseudomonadati</taxon>
        <taxon>Thermodesulfobacteriota</taxon>
        <taxon>Desulfobacteria</taxon>
        <taxon>Desulfobacterales</taxon>
        <taxon>Desulfobacteraceae</taxon>
        <taxon>Candidatus Magnetoglobus</taxon>
    </lineage>
</organism>
<sequence length="309" mass="35451">MKLPQIQFINQRIHFTAQKPIIFPSFPGAAFRSAFGAALRRTCCTMKDQICKACMLNTSCVYAMIFETQAVHVQTPGYQLNDFPRPFVMTPQFPCASRLEEQDSFYCDLILVGHAVSYLPYFIYAFETIGKSGIGKNRGKFCISHMVDQANESIIFDGPSRQFMGTPQQLNMHDRKVNNPGNALTLTFLTPTRIKNQNKLTQTLTFELLIKNLLRRIKLLAQINSIEWTPDYSTTLDQAKQIQIQNSCLYWYDWQRYSVRQRRSMKLGGFMGDISFEGDFSSFLPLIEIGQYMHVGKACTFGLGKYRIN</sequence>
<gene>
    <name evidence="2" type="ORF">OMM_04620</name>
</gene>
<feature type="domain" description="CRISPR-associated protein Cas6 C-terminal" evidence="1">
    <location>
        <begin position="186"/>
        <end position="306"/>
    </location>
</feature>
<name>A0A1V1P0L6_9BACT</name>
<dbReference type="EMBL" id="ATBP01000987">
    <property type="protein sequence ID" value="ETR68348.1"/>
    <property type="molecule type" value="Genomic_DNA"/>
</dbReference>
<reference evidence="3" key="1">
    <citation type="submission" date="2012-11" db="EMBL/GenBank/DDBJ databases">
        <authorList>
            <person name="Lucero-Rivera Y.E."/>
            <person name="Tovar-Ramirez D."/>
        </authorList>
    </citation>
    <scope>NUCLEOTIDE SEQUENCE [LARGE SCALE GENOMIC DNA]</scope>
    <source>
        <strain evidence="3">Araruama</strain>
    </source>
</reference>
<dbReference type="Gene3D" id="3.30.70.1900">
    <property type="match status" value="1"/>
</dbReference>
<evidence type="ECO:0000313" key="3">
    <source>
        <dbReference type="Proteomes" id="UP000189670"/>
    </source>
</evidence>
<accession>A0A1V1P0L6</accession>
<protein>
    <submittedName>
        <fullName evidence="2">CRISPR-associated protein Cas6</fullName>
    </submittedName>
</protein>
<comment type="caution">
    <text evidence="2">The sequence shown here is derived from an EMBL/GenBank/DDBJ whole genome shotgun (WGS) entry which is preliminary data.</text>
</comment>
<proteinExistence type="predicted"/>
<dbReference type="AlphaFoldDB" id="A0A1V1P0L6"/>